<dbReference type="FunFam" id="3.40.50.300:FF:000049">
    <property type="entry name" value="Dynein, axonemal, heavy chain 5"/>
    <property type="match status" value="1"/>
</dbReference>
<dbReference type="InterPro" id="IPR026983">
    <property type="entry name" value="DHC"/>
</dbReference>
<keyword evidence="7" id="KW-0067">ATP-binding</keyword>
<dbReference type="FunFam" id="1.10.8.1220:FF:000001">
    <property type="entry name" value="Dynein axonemal heavy chain 5"/>
    <property type="match status" value="1"/>
</dbReference>
<evidence type="ECO:0000256" key="6">
    <source>
        <dbReference type="ARBA" id="ARBA00022741"/>
    </source>
</evidence>
<evidence type="ECO:0000256" key="8">
    <source>
        <dbReference type="ARBA" id="ARBA00023017"/>
    </source>
</evidence>
<dbReference type="InterPro" id="IPR042219">
    <property type="entry name" value="AAA_lid_11_sf"/>
</dbReference>
<feature type="domain" description="Dynein heavy chain coiled coil stalk" evidence="16">
    <location>
        <begin position="32"/>
        <end position="182"/>
    </location>
</feature>
<dbReference type="Pfam" id="PF18198">
    <property type="entry name" value="AAA_lid_11"/>
    <property type="match status" value="1"/>
</dbReference>
<evidence type="ECO:0000259" key="17">
    <source>
        <dbReference type="Pfam" id="PF12781"/>
    </source>
</evidence>
<keyword evidence="13" id="KW-0966">Cell projection</keyword>
<keyword evidence="5" id="KW-0677">Repeat</keyword>
<evidence type="ECO:0000256" key="4">
    <source>
        <dbReference type="ARBA" id="ARBA00022701"/>
    </source>
</evidence>
<dbReference type="InterPro" id="IPR043160">
    <property type="entry name" value="Dynein_C_barrel"/>
</dbReference>
<dbReference type="FunFam" id="1.20.1270.280:FF:000003">
    <property type="entry name" value="Dynein axonemal heavy chain 17"/>
    <property type="match status" value="1"/>
</dbReference>
<evidence type="ECO:0000259" key="15">
    <source>
        <dbReference type="Pfam" id="PF03028"/>
    </source>
</evidence>
<evidence type="ECO:0000256" key="13">
    <source>
        <dbReference type="ARBA" id="ARBA00023273"/>
    </source>
</evidence>
<name>A0A816SVT2_9BILA</name>
<comment type="caution">
    <text evidence="20">The sequence shown here is derived from an EMBL/GenBank/DDBJ whole genome shotgun (WGS) entry which is preliminary data.</text>
</comment>
<dbReference type="Gene3D" id="1.20.1270.280">
    <property type="match status" value="1"/>
</dbReference>
<feature type="domain" description="Dynein heavy chain AAA lid" evidence="18">
    <location>
        <begin position="853"/>
        <end position="989"/>
    </location>
</feature>
<dbReference type="PANTHER" id="PTHR46961:SF20">
    <property type="entry name" value="LOW QUALITY PROTEIN: DYNEIN BETA CHAIN, CILIARY-LIKE"/>
    <property type="match status" value="1"/>
</dbReference>
<dbReference type="Pfam" id="PF18199">
    <property type="entry name" value="Dynein_C"/>
    <property type="match status" value="1"/>
</dbReference>
<keyword evidence="8" id="KW-0243">Dynein</keyword>
<comment type="subcellular location">
    <subcellularLocation>
        <location evidence="1">Cytoplasm</location>
        <location evidence="1">Cytoskeleton</location>
        <location evidence="1">Cilium axoneme</location>
    </subcellularLocation>
</comment>
<feature type="domain" description="Dynein heavy chain region D6 P-loop" evidence="15">
    <location>
        <begin position="671"/>
        <end position="791"/>
    </location>
</feature>
<dbReference type="Pfam" id="PF12781">
    <property type="entry name" value="AAA_9"/>
    <property type="match status" value="1"/>
</dbReference>
<dbReference type="GO" id="GO:0007018">
    <property type="term" value="P:microtubule-based movement"/>
    <property type="evidence" value="ECO:0007669"/>
    <property type="project" value="InterPro"/>
</dbReference>
<evidence type="ECO:0000256" key="10">
    <source>
        <dbReference type="ARBA" id="ARBA00023069"/>
    </source>
</evidence>
<dbReference type="GO" id="GO:0005874">
    <property type="term" value="C:microtubule"/>
    <property type="evidence" value="ECO:0007669"/>
    <property type="project" value="UniProtKB-KW"/>
</dbReference>
<keyword evidence="12" id="KW-0206">Cytoskeleton</keyword>
<dbReference type="Gene3D" id="3.10.490.20">
    <property type="match status" value="1"/>
</dbReference>
<dbReference type="InterPro" id="IPR035706">
    <property type="entry name" value="AAA_9"/>
</dbReference>
<keyword evidence="4" id="KW-0493">Microtubule</keyword>
<evidence type="ECO:0000256" key="11">
    <source>
        <dbReference type="ARBA" id="ARBA00023175"/>
    </source>
</evidence>
<protein>
    <submittedName>
        <fullName evidence="20">Uncharacterized protein</fullName>
    </submittedName>
</protein>
<evidence type="ECO:0000313" key="20">
    <source>
        <dbReference type="EMBL" id="CAF2091798.1"/>
    </source>
</evidence>
<dbReference type="FunFam" id="1.10.8.720:FF:000002">
    <property type="entry name" value="Dynein heavy chain 9, axonemal"/>
    <property type="match status" value="1"/>
</dbReference>
<evidence type="ECO:0000256" key="5">
    <source>
        <dbReference type="ARBA" id="ARBA00022737"/>
    </source>
</evidence>
<keyword evidence="3" id="KW-0963">Cytoplasm</keyword>
<evidence type="ECO:0000256" key="7">
    <source>
        <dbReference type="ARBA" id="ARBA00022840"/>
    </source>
</evidence>
<dbReference type="GO" id="GO:0030286">
    <property type="term" value="C:dynein complex"/>
    <property type="evidence" value="ECO:0007669"/>
    <property type="project" value="UniProtKB-KW"/>
</dbReference>
<dbReference type="Gene3D" id="1.10.8.1220">
    <property type="match status" value="1"/>
</dbReference>
<evidence type="ECO:0000313" key="21">
    <source>
        <dbReference type="Proteomes" id="UP000663887"/>
    </source>
</evidence>
<evidence type="ECO:0000256" key="12">
    <source>
        <dbReference type="ARBA" id="ARBA00023212"/>
    </source>
</evidence>
<reference evidence="20" key="1">
    <citation type="submission" date="2021-02" db="EMBL/GenBank/DDBJ databases">
        <authorList>
            <person name="Nowell W R."/>
        </authorList>
    </citation>
    <scope>NUCLEOTIDE SEQUENCE</scope>
</reference>
<evidence type="ECO:0000256" key="2">
    <source>
        <dbReference type="ARBA" id="ARBA00008887"/>
    </source>
</evidence>
<dbReference type="FunFam" id="3.10.490.20:FF:000002">
    <property type="entry name" value="Dynein axonemal heavy chain 17"/>
    <property type="match status" value="1"/>
</dbReference>
<dbReference type="GO" id="GO:0051959">
    <property type="term" value="F:dynein light intermediate chain binding"/>
    <property type="evidence" value="ECO:0007669"/>
    <property type="project" value="InterPro"/>
</dbReference>
<dbReference type="Proteomes" id="UP000663887">
    <property type="component" value="Unassembled WGS sequence"/>
</dbReference>
<feature type="domain" description="Dynein heavy chain ATP-binding dynein motor region" evidence="17">
    <location>
        <begin position="213"/>
        <end position="428"/>
    </location>
</feature>
<evidence type="ECO:0000256" key="9">
    <source>
        <dbReference type="ARBA" id="ARBA00023054"/>
    </source>
</evidence>
<dbReference type="InterPro" id="IPR027417">
    <property type="entry name" value="P-loop_NTPase"/>
</dbReference>
<feature type="coiled-coil region" evidence="14">
    <location>
        <begin position="66"/>
        <end position="121"/>
    </location>
</feature>
<dbReference type="GO" id="GO:0005930">
    <property type="term" value="C:axoneme"/>
    <property type="evidence" value="ECO:0007669"/>
    <property type="project" value="UniProtKB-SubCell"/>
</dbReference>
<evidence type="ECO:0000256" key="1">
    <source>
        <dbReference type="ARBA" id="ARBA00004430"/>
    </source>
</evidence>
<accession>A0A816SVT2</accession>
<feature type="domain" description="Dynein heavy chain C-terminal" evidence="19">
    <location>
        <begin position="996"/>
        <end position="1293"/>
    </location>
</feature>
<dbReference type="GO" id="GO:0008569">
    <property type="term" value="F:minus-end-directed microtubule motor activity"/>
    <property type="evidence" value="ECO:0007669"/>
    <property type="project" value="InterPro"/>
</dbReference>
<dbReference type="GO" id="GO:0045505">
    <property type="term" value="F:dynein intermediate chain binding"/>
    <property type="evidence" value="ECO:0007669"/>
    <property type="project" value="InterPro"/>
</dbReference>
<dbReference type="InterPro" id="IPR004273">
    <property type="entry name" value="Dynein_heavy_D6_P-loop"/>
</dbReference>
<evidence type="ECO:0000259" key="18">
    <source>
        <dbReference type="Pfam" id="PF18198"/>
    </source>
</evidence>
<feature type="non-terminal residue" evidence="20">
    <location>
        <position position="1"/>
    </location>
</feature>
<dbReference type="InterPro" id="IPR041228">
    <property type="entry name" value="Dynein_C"/>
</dbReference>
<gene>
    <name evidence="20" type="ORF">XDN619_LOCUS16747</name>
</gene>
<dbReference type="FunFam" id="3.40.50.300:FF:000411">
    <property type="entry name" value="dynein heavy chain 17, axonemal"/>
    <property type="match status" value="1"/>
</dbReference>
<dbReference type="InterPro" id="IPR024743">
    <property type="entry name" value="Dynein_HC_stalk"/>
</dbReference>
<keyword evidence="10" id="KW-0969">Cilium</keyword>
<proteinExistence type="inferred from homology"/>
<dbReference type="Gene3D" id="1.20.920.20">
    <property type="match status" value="1"/>
</dbReference>
<organism evidence="20 21">
    <name type="scientific">Rotaria magnacalcarata</name>
    <dbReference type="NCBI Taxonomy" id="392030"/>
    <lineage>
        <taxon>Eukaryota</taxon>
        <taxon>Metazoa</taxon>
        <taxon>Spiralia</taxon>
        <taxon>Gnathifera</taxon>
        <taxon>Rotifera</taxon>
        <taxon>Eurotatoria</taxon>
        <taxon>Bdelloidea</taxon>
        <taxon>Philodinida</taxon>
        <taxon>Philodinidae</taxon>
        <taxon>Rotaria</taxon>
    </lineage>
</organism>
<keyword evidence="9 14" id="KW-0175">Coiled coil</keyword>
<comment type="similarity">
    <text evidence="2">Belongs to the dynein heavy chain family.</text>
</comment>
<dbReference type="PANTHER" id="PTHR46961">
    <property type="entry name" value="DYNEIN HEAVY CHAIN 1, AXONEMAL-LIKE PROTEIN"/>
    <property type="match status" value="1"/>
</dbReference>
<evidence type="ECO:0000256" key="14">
    <source>
        <dbReference type="SAM" id="Coils"/>
    </source>
</evidence>
<dbReference type="Gene3D" id="1.10.8.720">
    <property type="entry name" value="Region D6 of dynein motor"/>
    <property type="match status" value="1"/>
</dbReference>
<evidence type="ECO:0000259" key="19">
    <source>
        <dbReference type="Pfam" id="PF18199"/>
    </source>
</evidence>
<evidence type="ECO:0000256" key="3">
    <source>
        <dbReference type="ARBA" id="ARBA00022490"/>
    </source>
</evidence>
<keyword evidence="6" id="KW-0547">Nucleotide-binding</keyword>
<keyword evidence="11" id="KW-0505">Motor protein</keyword>
<dbReference type="InterPro" id="IPR041658">
    <property type="entry name" value="AAA_lid_11"/>
</dbReference>
<dbReference type="GO" id="GO:0005524">
    <property type="term" value="F:ATP binding"/>
    <property type="evidence" value="ECO:0007669"/>
    <property type="project" value="UniProtKB-KW"/>
</dbReference>
<dbReference type="Gene3D" id="6.10.140.1060">
    <property type="match status" value="1"/>
</dbReference>
<dbReference type="Gene3D" id="3.40.50.300">
    <property type="entry name" value="P-loop containing nucleotide triphosphate hydrolases"/>
    <property type="match status" value="2"/>
</dbReference>
<dbReference type="EMBL" id="CAJNRG010007139">
    <property type="protein sequence ID" value="CAF2091798.1"/>
    <property type="molecule type" value="Genomic_DNA"/>
</dbReference>
<dbReference type="Pfam" id="PF03028">
    <property type="entry name" value="Dynein_heavy"/>
    <property type="match status" value="1"/>
</dbReference>
<dbReference type="Pfam" id="PF12777">
    <property type="entry name" value="MT"/>
    <property type="match status" value="1"/>
</dbReference>
<dbReference type="GO" id="GO:0031514">
    <property type="term" value="C:motile cilium"/>
    <property type="evidence" value="ECO:0007669"/>
    <property type="project" value="UniProtKB-ARBA"/>
</dbReference>
<evidence type="ECO:0000259" key="16">
    <source>
        <dbReference type="Pfam" id="PF12777"/>
    </source>
</evidence>
<sequence>VTPQVRAIIDKLNATLMKISKTDSIESLIQQITVKSAAAGGIYTWLDNTLKFHTVYLEVKPKQIALDVANEELSRAQQAFSKILARVQILEDCLTEENLKMQRALAEKDDAVRTKERLAHQIDLAERLVDGLASSRIIWTKRVETFKNDLETLLGDALLTSTFISYAGYFSRSYRISFVNKWRSVIAATKGIIPMRVDLEPLSIMIDDADIAEWMNQGLPADQTSYENAAILIYCLRWPLMVDPQGQGIRWIKNLFIDKLITLRYNSKGYLDRVEAAVRRGDTLLLECIEENIDSILEPIINRNLIRKGKIVKFGDKEIDYHPNFRLIMQTRLANPHFRPEIQAQTTLINFSTSRDGLEAQLLAEIVAVERPDLEKSKFEVTKQKNEYKINLKKLEDSLLACLATAEGNFIQNVELVVTLERTVNTALEMEQKKMEAEKFSRQIDRTRELYRPTATRACIIYFIMNDLSKIHLMYQFSLKAFRSVFLKAIDNAEQNEDLHIRIDNLIDAITFSSYSYIVRGLFEEHKLIFTVQLLLQILREKGEIDMVELDLFLRNPQEAHAGCPVEFLNDKAWGSIKALSLLPIFHGLDREIEIASKRWKKYVENEAPELEKPPGEWKSKSTMRQLCILRAVRPDRMLYALKLFVAEKLGKKYIESRAPDFARTYEESSKSIPIFFILSPGVDPLKEVETLGKKLGYTLQAGKFYNISLGQGQEIVAENALEISAKEGHWIVLQNIHLVRHWLPILERKLERILEIAQENFRIFMSAEPSADSSAHVIPPGILEHSIKITNESHTGKNQFDFITDCVMTSNCCIFLNDFFLSMILGMLANLHKALDNFDQEVLDSCSKDTQFKVILFALCYFHAVVSQRTKFGSIGWNRKYPFSSGDLQICIDVLRNYLEANVKIPWEDLRYIFGEIMYGGHITDDWDRRLCRSYLETYLNPTMFEGDLYLAPDFPLAPPLDYKAYHAYIDDKLPSESPKLYGLHPNAEIDFLSQTSEKLFRVLIEISPRDTNSNIHGQIGTMLRDEKIRNALEEFQTHMPEDFSIVELRARVDERNPYAVVALQEAERMNYLLREIRQSLKELDGGLKGELAISSEIEILQECFYLNIVPAGWTNRAYPSLHSLGLWFHDMLNRYREIENWTADFQLPNSVWLGGLFNPQSFLTSIMQAVARKQDWPLDRMCLVVEITKKQKEELQSAPKDGAYIHNLFIDGARWDKQNNLLIEGKLKELCPPMPIIFVKAIPIDRLDAKGTYDCPVYRIKTRGNTYIWHFHLKTKEKPSKWVLAGVALLLQI</sequence>